<proteinExistence type="predicted"/>
<evidence type="ECO:0000313" key="3">
    <source>
        <dbReference type="Proteomes" id="UP001303115"/>
    </source>
</evidence>
<dbReference type="SUPFAM" id="SSF54427">
    <property type="entry name" value="NTF2-like"/>
    <property type="match status" value="1"/>
</dbReference>
<dbReference type="EMBL" id="MU854330">
    <property type="protein sequence ID" value="KAK4043217.1"/>
    <property type="molecule type" value="Genomic_DNA"/>
</dbReference>
<reference evidence="3" key="1">
    <citation type="journal article" date="2023" name="Mol. Phylogenet. Evol.">
        <title>Genome-scale phylogeny and comparative genomics of the fungal order Sordariales.</title>
        <authorList>
            <person name="Hensen N."/>
            <person name="Bonometti L."/>
            <person name="Westerberg I."/>
            <person name="Brannstrom I.O."/>
            <person name="Guillou S."/>
            <person name="Cros-Aarteil S."/>
            <person name="Calhoun S."/>
            <person name="Haridas S."/>
            <person name="Kuo A."/>
            <person name="Mondo S."/>
            <person name="Pangilinan J."/>
            <person name="Riley R."/>
            <person name="LaButti K."/>
            <person name="Andreopoulos B."/>
            <person name="Lipzen A."/>
            <person name="Chen C."/>
            <person name="Yan M."/>
            <person name="Daum C."/>
            <person name="Ng V."/>
            <person name="Clum A."/>
            <person name="Steindorff A."/>
            <person name="Ohm R.A."/>
            <person name="Martin F."/>
            <person name="Silar P."/>
            <person name="Natvig D.O."/>
            <person name="Lalanne C."/>
            <person name="Gautier V."/>
            <person name="Ament-Velasquez S.L."/>
            <person name="Kruys A."/>
            <person name="Hutchinson M.I."/>
            <person name="Powell A.J."/>
            <person name="Barry K."/>
            <person name="Miller A.N."/>
            <person name="Grigoriev I.V."/>
            <person name="Debuchy R."/>
            <person name="Gladieux P."/>
            <person name="Hiltunen Thoren M."/>
            <person name="Johannesson H."/>
        </authorList>
    </citation>
    <scope>NUCLEOTIDE SEQUENCE [LARGE SCALE GENOMIC DNA]</scope>
    <source>
        <strain evidence="3">CBS 284.82</strain>
    </source>
</reference>
<dbReference type="PANTHER" id="PTHR39401:SF1">
    <property type="entry name" value="SNOAL-LIKE DOMAIN-CONTAINING PROTEIN"/>
    <property type="match status" value="1"/>
</dbReference>
<dbReference type="Proteomes" id="UP001303115">
    <property type="component" value="Unassembled WGS sequence"/>
</dbReference>
<gene>
    <name evidence="2" type="ORF">C8A01DRAFT_13246</name>
</gene>
<evidence type="ECO:0008006" key="4">
    <source>
        <dbReference type="Google" id="ProtNLM"/>
    </source>
</evidence>
<feature type="region of interest" description="Disordered" evidence="1">
    <location>
        <begin position="1"/>
        <end position="53"/>
    </location>
</feature>
<evidence type="ECO:0000313" key="2">
    <source>
        <dbReference type="EMBL" id="KAK4043217.1"/>
    </source>
</evidence>
<feature type="compositionally biased region" description="Polar residues" evidence="1">
    <location>
        <begin position="1"/>
        <end position="10"/>
    </location>
</feature>
<dbReference type="InterPro" id="IPR032710">
    <property type="entry name" value="NTF2-like_dom_sf"/>
</dbReference>
<dbReference type="AlphaFoldDB" id="A0AAN6PLW2"/>
<protein>
    <recommendedName>
        <fullName evidence="4">SnoaL-like domain-containing protein</fullName>
    </recommendedName>
</protein>
<dbReference type="PANTHER" id="PTHR39401">
    <property type="entry name" value="SNOAL-LIKE DOMAIN-CONTAINING PROTEIN"/>
    <property type="match status" value="1"/>
</dbReference>
<organism evidence="2 3">
    <name type="scientific">Parachaetomium inaequale</name>
    <dbReference type="NCBI Taxonomy" id="2588326"/>
    <lineage>
        <taxon>Eukaryota</taxon>
        <taxon>Fungi</taxon>
        <taxon>Dikarya</taxon>
        <taxon>Ascomycota</taxon>
        <taxon>Pezizomycotina</taxon>
        <taxon>Sordariomycetes</taxon>
        <taxon>Sordariomycetidae</taxon>
        <taxon>Sordariales</taxon>
        <taxon>Chaetomiaceae</taxon>
        <taxon>Parachaetomium</taxon>
    </lineage>
</organism>
<evidence type="ECO:0000256" key="1">
    <source>
        <dbReference type="SAM" id="MobiDB-lite"/>
    </source>
</evidence>
<comment type="caution">
    <text evidence="2">The sequence shown here is derived from an EMBL/GenBank/DDBJ whole genome shotgun (WGS) entry which is preliminary data.</text>
</comment>
<sequence length="182" mass="19661">MPANATTQQALDALTKQEVGGPGSGSSSSTTPGGESGYEPAYPSNNNTPPVDASVQGFITRFFEVSDDPDRNDEWVGFFGEDAALTMGSDVARGKDELRELRGRMWQAVEARKHRLVKVFPAGGFSGGQQSADEAEFMIFGAVAYRMREGKGDAVVGWAGHAQLRRDGAGAPWRFGFYRVYK</sequence>
<accession>A0AAN6PLW2</accession>
<keyword evidence="3" id="KW-1185">Reference proteome</keyword>
<name>A0AAN6PLW2_9PEZI</name>